<dbReference type="Proteomes" id="UP000092443">
    <property type="component" value="Unplaced"/>
</dbReference>
<proteinExistence type="predicted"/>
<sequence length="138" mass="15449">MTSIRMKNWLGRSFSEICKSCANFGDPELALGVPWYDSRVTKGLGIGAYQKKGGKDPKLTPSGEKFEDKATELVKECNIIGALGRGKVFNNIDQEYKSIAVIGFGREGARFNDLEMIDECLENLTIFTKDVSFKYMFI</sequence>
<dbReference type="GeneID" id="119635791"/>
<organism evidence="1 2">
    <name type="scientific">Glossina fuscipes</name>
    <dbReference type="NCBI Taxonomy" id="7396"/>
    <lineage>
        <taxon>Eukaryota</taxon>
        <taxon>Metazoa</taxon>
        <taxon>Ecdysozoa</taxon>
        <taxon>Arthropoda</taxon>
        <taxon>Hexapoda</taxon>
        <taxon>Insecta</taxon>
        <taxon>Pterygota</taxon>
        <taxon>Neoptera</taxon>
        <taxon>Endopterygota</taxon>
        <taxon>Diptera</taxon>
        <taxon>Brachycera</taxon>
        <taxon>Muscomorpha</taxon>
        <taxon>Hippoboscoidea</taxon>
        <taxon>Glossinidae</taxon>
        <taxon>Glossina</taxon>
    </lineage>
</organism>
<dbReference type="Gene3D" id="3.40.220.10">
    <property type="entry name" value="Leucine Aminopeptidase, subunit E, domain 1"/>
    <property type="match status" value="1"/>
</dbReference>
<accession>A0A8U0WM48</accession>
<dbReference type="AlphaFoldDB" id="A0A8U0WM48"/>
<dbReference type="InterPro" id="IPR043472">
    <property type="entry name" value="Macro_dom-like"/>
</dbReference>
<protein>
    <submittedName>
        <fullName evidence="2">Uncharacterized protein LOC119635791</fullName>
    </submittedName>
</protein>
<evidence type="ECO:0000313" key="1">
    <source>
        <dbReference type="Proteomes" id="UP000092443"/>
    </source>
</evidence>
<gene>
    <name evidence="2" type="primary">LOC119635791</name>
</gene>
<keyword evidence="1" id="KW-1185">Reference proteome</keyword>
<dbReference type="RefSeq" id="XP_037886724.1">
    <property type="nucleotide sequence ID" value="XM_038030796.1"/>
</dbReference>
<dbReference type="KEGG" id="gfs:119635791"/>
<name>A0A8U0WM48_9MUSC</name>
<evidence type="ECO:0000313" key="2">
    <source>
        <dbReference type="RefSeq" id="XP_037886724.1"/>
    </source>
</evidence>
<reference evidence="2" key="1">
    <citation type="submission" date="2025-08" db="UniProtKB">
        <authorList>
            <consortium name="RefSeq"/>
        </authorList>
    </citation>
    <scope>IDENTIFICATION</scope>
    <source>
        <tissue evidence="2">Whole body pupa</tissue>
    </source>
</reference>
<dbReference type="SUPFAM" id="SSF52949">
    <property type="entry name" value="Macro domain-like"/>
    <property type="match status" value="1"/>
</dbReference>